<evidence type="ECO:0000256" key="1">
    <source>
        <dbReference type="ARBA" id="ARBA00023054"/>
    </source>
</evidence>
<feature type="compositionally biased region" description="Polar residues" evidence="3">
    <location>
        <begin position="177"/>
        <end position="187"/>
    </location>
</feature>
<feature type="coiled-coil region" evidence="2">
    <location>
        <begin position="1745"/>
        <end position="1880"/>
    </location>
</feature>
<feature type="region of interest" description="Disordered" evidence="3">
    <location>
        <begin position="1892"/>
        <end position="1916"/>
    </location>
</feature>
<comment type="caution">
    <text evidence="4">The sequence shown here is derived from an EMBL/GenBank/DDBJ whole genome shotgun (WGS) entry which is preliminary data.</text>
</comment>
<name>W9Y902_9EURO</name>
<dbReference type="GeneID" id="19161362"/>
<feature type="compositionally biased region" description="Acidic residues" evidence="3">
    <location>
        <begin position="2251"/>
        <end position="2260"/>
    </location>
</feature>
<feature type="compositionally biased region" description="Low complexity" evidence="3">
    <location>
        <begin position="20"/>
        <end position="30"/>
    </location>
</feature>
<accession>W9Y902</accession>
<feature type="compositionally biased region" description="Basic and acidic residues" evidence="3">
    <location>
        <begin position="1252"/>
        <end position="1263"/>
    </location>
</feature>
<dbReference type="HOGENOM" id="CLU_001004_0_0_1"/>
<protein>
    <recommendedName>
        <fullName evidence="6">Myosin class II heavy chain</fullName>
    </recommendedName>
</protein>
<feature type="compositionally biased region" description="Basic and acidic residues" evidence="3">
    <location>
        <begin position="224"/>
        <end position="239"/>
    </location>
</feature>
<feature type="region of interest" description="Disordered" evidence="3">
    <location>
        <begin position="1216"/>
        <end position="1301"/>
    </location>
</feature>
<proteinExistence type="predicted"/>
<feature type="region of interest" description="Disordered" evidence="3">
    <location>
        <begin position="219"/>
        <end position="302"/>
    </location>
</feature>
<dbReference type="STRING" id="1182541.W9Y902"/>
<dbReference type="RefSeq" id="XP_007725563.1">
    <property type="nucleotide sequence ID" value="XM_007727373.1"/>
</dbReference>
<feature type="region of interest" description="Disordered" evidence="3">
    <location>
        <begin position="873"/>
        <end position="1069"/>
    </location>
</feature>
<sequence length="2295" mass="253370">MNLEESESPIGPTIPRDFHSSSSLHSGQSSPNASRSRRWSSTPAEDDRASSFTLPPLPSLRRAESQSETFKSPEYLRQRAGSGAYYAAAWGSPYATPSPRRSPRVVRHSGHSHEVDLTPPYLPIRQPAKVLSSSRLQESTATQKQDNVSERKRVGTTRRLRNAISERPNWLSESEESGSNTSAASTPTREAYLDTWGISGVDFVPPGIRKHRVNESVATITPDTFHDSEIDPVRSESQHRQLSPSRENSMAEDRGSVDIEDRRLPVLPRRVSTAEGPDRTHESPASSGRPRPSSMQSYQRPKKKVVWRGKACIIALPLTDRQAAGLPPLLTAQEIKDRIQGWIAAGYRVDGFEPPVEGNGQSRPVYPDPADMQAERKLRHYQVHLPDQAEWDSWVDFLKEEKLRMLGVSPSNSEALPPTKSPFPTTLSRGSSGHPGLPHSPPIVPSSAGSIPIRTSGHPFSPSLMSSAGISPQPPSLTSSQYSVLPKAPHGYKQSVALPNAHGRITSPFEPVFPQTSPFGTGARPNIQPLSSRQNSFSPNHPLHLPNLGEILSPVSQPRGVDVRGPQTNFMSDSAGRNPIRSPGYVAHSQNLNQNTPAPRMPTRVDSLDQNGPSRPPIEIAHPKPKSHRQNLSLALQREIDEAEAALHAKEGNTGGEATEDFDRFARKSSAMDESLHEEPPILRRPETMTDEGFEIETNPSIAATPMLMDDKSPFVVNWQALSDAAKAEPQTTDERRQPTSKFNVEAKEFDPRAGFSSTNFSFGGDSFAPFGPPTSAPAHPNLRPAVTSSTSSVSRLNVEAPAFTPSFMSQTVPNETPFQFSSATFNVAGATFLSVRPTDVDFKRSVSFPVGGTANSPDSIFGKVVIDPASKVSRRTSKGVPIVMPKAKNGQEAESGSESQSESESDPEEEDGRPMAPTDRQKRARRRNSDGDRSPVFATSAPFNHSRILSEIVDNVDADGPNPGIPQKPVDGWSYIQADKTQLESKGDIVSGQEKDGAARHSESEFTFGDQQDAAKFNEARPLDTDGRAASEEDVQAETAKDVKQEVPSSDEPSPAVGQAQKPTSSLSALARPFEFKILSSSLHTSSANGTPQKPQGLEVSRHAVPPSPKESSREVSASLSSPPAELYHYTGGQDISDSDVDVVQVFEESTTENDAVPRRERECSLQQQSEAGEPVHRTEAEQFETKSPQRQPHDEAVPSFEEIDAVMKQFEVHPELGIERTDTPLRSTPLVDSRLGRNFRSDAPSPSLSRSEDNKRAESEKSYAPSLGRGIEVDNLNPDQDDVGDWGETLPAKEEAKPDIRSEFFDGHVKDLVGGLLEDRLAPLERTLQVIQHSLAVVATGTRPKNRRHSTSNELKNSDADDEDDYDAFEGFPSYRTRSPATRREGRQQERIRAAVAEALAAYQPPPAPPQPSIDMTEIQGIVQEMRQLAQQAGSQDTQAELKTIVEDVISHHPRLRGSRVHQDHEATEMKYKPQIDGLESMLKISQEHAAEEARLRRQAEQELNEVKLRLRIAEEEAAQYREASEEAQQSLQAFIEEKESYKSLEQDVDALSLKNAALETTLEEYRVSSDQWREDIRSEREKNKELKETLRYLRQQLEDQSHSRQNLRTKLDRVQAHMTQVVHDLHAEQAEWREKEHDLLNRLSLLQTELEHERRHREKAEVDLDTLNKEHQTYMHFRSALEQSQQEVSRLNELLASLKEENRALDTKAFNLDRELAHVISSKDAELATSTAKLQAELDSTIARLESIRTDSEAQISRLQSRLDHAELDIEDQKAKHDALMSETIEAHKEALREANEKRESALEDQHHAHEKKLNDLRDRHTRELHNSFDNRTRLEHHLNEKLSLSDDRVRHLESKVADLEERLEITRSAAKAAAEAATAKGINVPTPAPSVIASPPQRASSASMSFPSGSDVPEKISPQALRESIMVLQDQLQNREQKIEKLESELAAVDKEAPNKVKQRDTEISWLRELLNVRIDDLEDIINMASQPDLDKDSVKDAAIRLKANLQMEQQLKERVASSSASGLTSQIPALAALSNYAQSPRALPMAAAAAWGNWRRVRETSIGALSDLASNISSQTQTPSKSTVGSPASFLSGIMTPPSTSQRGVSGGEPRGLGRSNSNELPIPPPSMRPLAAAAAAAQARKGSSPAEAPRPLRAWNSQPRSLSSRQQEPRRVSGEPLGKRRESLEMQNPKRRESSESKSHSQSSLGPGAGAVSSSDPASPRTPTPALERERAGRPQPNMNMNLDLTDDVDDDASLLDSTATETEHEHEHEHLKPEPHADLDSEPPSISE</sequence>
<dbReference type="PANTHER" id="PTHR32083:SF0">
    <property type="entry name" value="CILIA AND FLAGELLA-ASSOCIATED PROTEIN 58"/>
    <property type="match status" value="1"/>
</dbReference>
<organism evidence="4 5">
    <name type="scientific">Capronia coronata CBS 617.96</name>
    <dbReference type="NCBI Taxonomy" id="1182541"/>
    <lineage>
        <taxon>Eukaryota</taxon>
        <taxon>Fungi</taxon>
        <taxon>Dikarya</taxon>
        <taxon>Ascomycota</taxon>
        <taxon>Pezizomycotina</taxon>
        <taxon>Eurotiomycetes</taxon>
        <taxon>Chaetothyriomycetidae</taxon>
        <taxon>Chaetothyriales</taxon>
        <taxon>Herpotrichiellaceae</taxon>
        <taxon>Capronia</taxon>
    </lineage>
</organism>
<feature type="compositionally biased region" description="Polar residues" evidence="3">
    <location>
        <begin position="463"/>
        <end position="481"/>
    </location>
</feature>
<feature type="coiled-coil region" evidence="2">
    <location>
        <begin position="1646"/>
        <end position="1718"/>
    </location>
</feature>
<feature type="region of interest" description="Disordered" evidence="3">
    <location>
        <begin position="2077"/>
        <end position="2295"/>
    </location>
</feature>
<gene>
    <name evidence="4" type="ORF">A1O1_06495</name>
</gene>
<dbReference type="eggNOG" id="ENOG502QRRG">
    <property type="taxonomic scope" value="Eukaryota"/>
</dbReference>
<feature type="region of interest" description="Disordered" evidence="3">
    <location>
        <begin position="409"/>
        <end position="481"/>
    </location>
</feature>
<feature type="compositionally biased region" description="Basic and acidic residues" evidence="3">
    <location>
        <begin position="249"/>
        <end position="264"/>
    </location>
</feature>
<reference evidence="4 5" key="1">
    <citation type="submission" date="2013-03" db="EMBL/GenBank/DDBJ databases">
        <title>The Genome Sequence of Capronia coronata CBS 617.96.</title>
        <authorList>
            <consortium name="The Broad Institute Genomics Platform"/>
            <person name="Cuomo C."/>
            <person name="de Hoog S."/>
            <person name="Gorbushina A."/>
            <person name="Walker B."/>
            <person name="Young S.K."/>
            <person name="Zeng Q."/>
            <person name="Gargeya S."/>
            <person name="Fitzgerald M."/>
            <person name="Haas B."/>
            <person name="Abouelleil A."/>
            <person name="Allen A.W."/>
            <person name="Alvarado L."/>
            <person name="Arachchi H.M."/>
            <person name="Berlin A.M."/>
            <person name="Chapman S.B."/>
            <person name="Gainer-Dewar J."/>
            <person name="Goldberg J."/>
            <person name="Griggs A."/>
            <person name="Gujja S."/>
            <person name="Hansen M."/>
            <person name="Howarth C."/>
            <person name="Imamovic A."/>
            <person name="Ireland A."/>
            <person name="Larimer J."/>
            <person name="McCowan C."/>
            <person name="Murphy C."/>
            <person name="Pearson M."/>
            <person name="Poon T.W."/>
            <person name="Priest M."/>
            <person name="Roberts A."/>
            <person name="Saif S."/>
            <person name="Shea T."/>
            <person name="Sisk P."/>
            <person name="Sykes S."/>
            <person name="Wortman J."/>
            <person name="Nusbaum C."/>
            <person name="Birren B."/>
        </authorList>
    </citation>
    <scope>NUCLEOTIDE SEQUENCE [LARGE SCALE GENOMIC DNA]</scope>
    <source>
        <strain evidence="4 5">CBS 617.96</strain>
    </source>
</reference>
<keyword evidence="5" id="KW-1185">Reference proteome</keyword>
<feature type="region of interest" description="Disordered" evidence="3">
    <location>
        <begin position="1343"/>
        <end position="1367"/>
    </location>
</feature>
<feature type="compositionally biased region" description="Polar residues" evidence="3">
    <location>
        <begin position="31"/>
        <end position="43"/>
    </location>
</feature>
<evidence type="ECO:0000313" key="5">
    <source>
        <dbReference type="Proteomes" id="UP000019484"/>
    </source>
</evidence>
<feature type="compositionally biased region" description="Polar residues" evidence="3">
    <location>
        <begin position="1084"/>
        <end position="1095"/>
    </location>
</feature>
<feature type="compositionally biased region" description="Basic and acidic residues" evidence="3">
    <location>
        <begin position="2173"/>
        <end position="2205"/>
    </location>
</feature>
<feature type="compositionally biased region" description="Basic and acidic residues" evidence="3">
    <location>
        <begin position="1017"/>
        <end position="1032"/>
    </location>
</feature>
<feature type="region of interest" description="Disordered" evidence="3">
    <location>
        <begin position="1084"/>
        <end position="1202"/>
    </location>
</feature>
<feature type="compositionally biased region" description="Low complexity" evidence="3">
    <location>
        <begin position="427"/>
        <end position="437"/>
    </location>
</feature>
<feature type="region of interest" description="Disordered" evidence="3">
    <location>
        <begin position="607"/>
        <end position="627"/>
    </location>
</feature>
<feature type="compositionally biased region" description="Basic and acidic residues" evidence="3">
    <location>
        <begin position="1175"/>
        <end position="1186"/>
    </location>
</feature>
<feature type="compositionally biased region" description="Low complexity" evidence="3">
    <location>
        <begin position="1904"/>
        <end position="1914"/>
    </location>
</feature>
<evidence type="ECO:0000256" key="2">
    <source>
        <dbReference type="SAM" id="Coils"/>
    </source>
</evidence>
<feature type="compositionally biased region" description="Low complexity" evidence="3">
    <location>
        <begin position="283"/>
        <end position="294"/>
    </location>
</feature>
<dbReference type="Proteomes" id="UP000019484">
    <property type="component" value="Unassembled WGS sequence"/>
</dbReference>
<feature type="compositionally biased region" description="Low complexity" evidence="3">
    <location>
        <begin position="89"/>
        <end position="99"/>
    </location>
</feature>
<feature type="coiled-coil region" evidence="2">
    <location>
        <begin position="1488"/>
        <end position="1606"/>
    </location>
</feature>
<dbReference type="EMBL" id="AMWN01000005">
    <property type="protein sequence ID" value="EXJ86125.1"/>
    <property type="molecule type" value="Genomic_DNA"/>
</dbReference>
<feature type="compositionally biased region" description="Basic residues" evidence="3">
    <location>
        <begin position="101"/>
        <end position="110"/>
    </location>
</feature>
<dbReference type="OrthoDB" id="1293114at2759"/>
<feature type="compositionally biased region" description="Basic and acidic residues" evidence="3">
    <location>
        <begin position="982"/>
        <end position="1005"/>
    </location>
</feature>
<feature type="compositionally biased region" description="Basic and acidic residues" evidence="3">
    <location>
        <begin position="1216"/>
        <end position="1225"/>
    </location>
</feature>
<feature type="compositionally biased region" description="Polar residues" evidence="3">
    <location>
        <begin position="2161"/>
        <end position="2172"/>
    </location>
</feature>
<feature type="region of interest" description="Disordered" evidence="3">
    <location>
        <begin position="1"/>
        <end position="76"/>
    </location>
</feature>
<dbReference type="PANTHER" id="PTHR32083">
    <property type="entry name" value="CILIA AND FLAGELLA-ASSOCIATED PROTEIN 58-RELATED"/>
    <property type="match status" value="1"/>
</dbReference>
<evidence type="ECO:0000313" key="4">
    <source>
        <dbReference type="EMBL" id="EXJ86125.1"/>
    </source>
</evidence>
<dbReference type="GO" id="GO:0005856">
    <property type="term" value="C:cytoskeleton"/>
    <property type="evidence" value="ECO:0007669"/>
    <property type="project" value="TreeGrafter"/>
</dbReference>
<keyword evidence="1 2" id="KW-0175">Coiled coil</keyword>
<feature type="region of interest" description="Disordered" evidence="3">
    <location>
        <begin position="89"/>
        <end position="187"/>
    </location>
</feature>
<feature type="compositionally biased region" description="Basic and acidic residues" evidence="3">
    <location>
        <begin position="2268"/>
        <end position="2286"/>
    </location>
</feature>
<feature type="compositionally biased region" description="Acidic residues" evidence="3">
    <location>
        <begin position="902"/>
        <end position="912"/>
    </location>
</feature>
<evidence type="ECO:0000256" key="3">
    <source>
        <dbReference type="SAM" id="MobiDB-lite"/>
    </source>
</evidence>
<evidence type="ECO:0008006" key="6">
    <source>
        <dbReference type="Google" id="ProtNLM"/>
    </source>
</evidence>
<feature type="compositionally biased region" description="Polar residues" evidence="3">
    <location>
        <begin position="2077"/>
        <end position="2091"/>
    </location>
</feature>
<feature type="coiled-coil region" evidence="2">
    <location>
        <begin position="1929"/>
        <end position="1963"/>
    </location>
</feature>
<feature type="compositionally biased region" description="Polar residues" evidence="3">
    <location>
        <begin position="131"/>
        <end position="146"/>
    </location>
</feature>